<feature type="modified residue" description="4-aspartylphosphate" evidence="6">
    <location>
        <position position="1715"/>
    </location>
</feature>
<name>A0A9X1B380_9GAMM</name>
<dbReference type="NCBIfam" id="TIGR00229">
    <property type="entry name" value="sensory_box"/>
    <property type="match status" value="4"/>
</dbReference>
<comment type="caution">
    <text evidence="14">The sequence shown here is derived from an EMBL/GenBank/DDBJ whole genome shotgun (WGS) entry which is preliminary data.</text>
</comment>
<dbReference type="CDD" id="cd00156">
    <property type="entry name" value="REC"/>
    <property type="match status" value="1"/>
</dbReference>
<dbReference type="InterPro" id="IPR000014">
    <property type="entry name" value="PAS"/>
</dbReference>
<feature type="region of interest" description="Disordered" evidence="8">
    <location>
        <begin position="1614"/>
        <end position="1633"/>
    </location>
</feature>
<dbReference type="GO" id="GO:0004673">
    <property type="term" value="F:protein histidine kinase activity"/>
    <property type="evidence" value="ECO:0007669"/>
    <property type="project" value="UniProtKB-EC"/>
</dbReference>
<feature type="coiled-coil region" evidence="7">
    <location>
        <begin position="595"/>
        <end position="625"/>
    </location>
</feature>
<dbReference type="Proteomes" id="UP001138768">
    <property type="component" value="Unassembled WGS sequence"/>
</dbReference>
<feature type="domain" description="PAC" evidence="13">
    <location>
        <begin position="989"/>
        <end position="1044"/>
    </location>
</feature>
<dbReference type="Gene3D" id="3.30.565.10">
    <property type="entry name" value="Histidine kinase-like ATPase, C-terminal domain"/>
    <property type="match status" value="1"/>
</dbReference>
<dbReference type="Gene3D" id="3.30.450.20">
    <property type="entry name" value="PAS domain"/>
    <property type="match status" value="4"/>
</dbReference>
<dbReference type="PROSITE" id="PS50110">
    <property type="entry name" value="RESPONSE_REGULATORY"/>
    <property type="match status" value="1"/>
</dbReference>
<feature type="domain" description="PAS" evidence="12">
    <location>
        <begin position="479"/>
        <end position="552"/>
    </location>
</feature>
<dbReference type="CDD" id="cd00130">
    <property type="entry name" value="PAS"/>
    <property type="match status" value="4"/>
</dbReference>
<dbReference type="EC" id="2.7.13.3" evidence="2"/>
<dbReference type="InterPro" id="IPR036890">
    <property type="entry name" value="HATPase_C_sf"/>
</dbReference>
<keyword evidence="9" id="KW-0472">Membrane</keyword>
<feature type="compositionally biased region" description="Low complexity" evidence="8">
    <location>
        <begin position="1619"/>
        <end position="1632"/>
    </location>
</feature>
<gene>
    <name evidence="14" type="ORF">CKO42_06995</name>
</gene>
<comment type="catalytic activity">
    <reaction evidence="1">
        <text>ATP + protein L-histidine = ADP + protein N-phospho-L-histidine.</text>
        <dbReference type="EC" id="2.7.13.3"/>
    </reaction>
</comment>
<reference evidence="14 15" key="1">
    <citation type="journal article" date="2020" name="Microorganisms">
        <title>Osmotic Adaptation and Compatible Solute Biosynthesis of Phototrophic Bacteria as Revealed from Genome Analyses.</title>
        <authorList>
            <person name="Imhoff J.F."/>
            <person name="Rahn T."/>
            <person name="Kunzel S."/>
            <person name="Keller A."/>
            <person name="Neulinger S.C."/>
        </authorList>
    </citation>
    <scope>NUCLEOTIDE SEQUENCE [LARGE SCALE GENOMIC DNA]</scope>
    <source>
        <strain evidence="14 15">DSM 25653</strain>
    </source>
</reference>
<evidence type="ECO:0000256" key="6">
    <source>
        <dbReference type="PROSITE-ProRule" id="PRU00169"/>
    </source>
</evidence>
<feature type="transmembrane region" description="Helical" evidence="9">
    <location>
        <begin position="61"/>
        <end position="78"/>
    </location>
</feature>
<keyword evidence="15" id="KW-1185">Reference proteome</keyword>
<dbReference type="InterPro" id="IPR052162">
    <property type="entry name" value="Sensor_kinase/Photoreceptor"/>
</dbReference>
<feature type="domain" description="PAC" evidence="13">
    <location>
        <begin position="555"/>
        <end position="607"/>
    </location>
</feature>
<evidence type="ECO:0000256" key="8">
    <source>
        <dbReference type="SAM" id="MobiDB-lite"/>
    </source>
</evidence>
<dbReference type="PROSITE" id="PS50113">
    <property type="entry name" value="PAC"/>
    <property type="match status" value="3"/>
</dbReference>
<dbReference type="SMART" id="SM00091">
    <property type="entry name" value="PAS"/>
    <property type="match status" value="4"/>
</dbReference>
<feature type="domain" description="Response regulatory" evidence="11">
    <location>
        <begin position="1664"/>
        <end position="1780"/>
    </location>
</feature>
<dbReference type="GO" id="GO:0000160">
    <property type="term" value="P:phosphorelay signal transduction system"/>
    <property type="evidence" value="ECO:0007669"/>
    <property type="project" value="InterPro"/>
</dbReference>
<dbReference type="Pfam" id="PF13188">
    <property type="entry name" value="PAS_8"/>
    <property type="match status" value="1"/>
</dbReference>
<dbReference type="SUPFAM" id="SSF52172">
    <property type="entry name" value="CheY-like"/>
    <property type="match status" value="1"/>
</dbReference>
<dbReference type="InterPro" id="IPR001610">
    <property type="entry name" value="PAC"/>
</dbReference>
<keyword evidence="9" id="KW-1133">Transmembrane helix</keyword>
<dbReference type="Pfam" id="PF08448">
    <property type="entry name" value="PAS_4"/>
    <property type="match status" value="2"/>
</dbReference>
<dbReference type="SMART" id="SM00387">
    <property type="entry name" value="HATPase_c"/>
    <property type="match status" value="1"/>
</dbReference>
<evidence type="ECO:0000259" key="11">
    <source>
        <dbReference type="PROSITE" id="PS50110"/>
    </source>
</evidence>
<dbReference type="PRINTS" id="PR00344">
    <property type="entry name" value="BCTRLSENSOR"/>
</dbReference>
<feature type="domain" description="PAS" evidence="12">
    <location>
        <begin position="1045"/>
        <end position="1115"/>
    </location>
</feature>
<feature type="transmembrane region" description="Helical" evidence="9">
    <location>
        <begin position="132"/>
        <end position="150"/>
    </location>
</feature>
<evidence type="ECO:0000259" key="10">
    <source>
        <dbReference type="PROSITE" id="PS50109"/>
    </source>
</evidence>
<dbReference type="PANTHER" id="PTHR43304:SF1">
    <property type="entry name" value="PAC DOMAIN-CONTAINING PROTEIN"/>
    <property type="match status" value="1"/>
</dbReference>
<dbReference type="Gene3D" id="3.40.50.2300">
    <property type="match status" value="1"/>
</dbReference>
<feature type="transmembrane region" description="Helical" evidence="9">
    <location>
        <begin position="90"/>
        <end position="112"/>
    </location>
</feature>
<dbReference type="InterPro" id="IPR004358">
    <property type="entry name" value="Sig_transdc_His_kin-like_C"/>
</dbReference>
<evidence type="ECO:0000256" key="2">
    <source>
        <dbReference type="ARBA" id="ARBA00012438"/>
    </source>
</evidence>
<dbReference type="InterPro" id="IPR003018">
    <property type="entry name" value="GAF"/>
</dbReference>
<keyword evidence="3 6" id="KW-0597">Phosphoprotein</keyword>
<keyword evidence="7" id="KW-0175">Coiled coil</keyword>
<dbReference type="InterPro" id="IPR001789">
    <property type="entry name" value="Sig_transdc_resp-reg_receiver"/>
</dbReference>
<dbReference type="Gene3D" id="1.10.287.130">
    <property type="match status" value="1"/>
</dbReference>
<dbReference type="Gene3D" id="3.30.450.40">
    <property type="match status" value="1"/>
</dbReference>
<proteinExistence type="predicted"/>
<organism evidence="14 15">
    <name type="scientific">Lamprobacter modestohalophilus</name>
    <dbReference type="NCBI Taxonomy" id="1064514"/>
    <lineage>
        <taxon>Bacteria</taxon>
        <taxon>Pseudomonadati</taxon>
        <taxon>Pseudomonadota</taxon>
        <taxon>Gammaproteobacteria</taxon>
        <taxon>Chromatiales</taxon>
        <taxon>Chromatiaceae</taxon>
        <taxon>Lamprobacter</taxon>
    </lineage>
</organism>
<dbReference type="EMBL" id="NRRY01000008">
    <property type="protein sequence ID" value="MBK1618193.1"/>
    <property type="molecule type" value="Genomic_DNA"/>
</dbReference>
<dbReference type="Pfam" id="PF01590">
    <property type="entry name" value="GAF"/>
    <property type="match status" value="1"/>
</dbReference>
<protein>
    <recommendedName>
        <fullName evidence="2">histidine kinase</fullName>
        <ecNumber evidence="2">2.7.13.3</ecNumber>
    </recommendedName>
</protein>
<dbReference type="SUPFAM" id="SSF55781">
    <property type="entry name" value="GAF domain-like"/>
    <property type="match status" value="1"/>
</dbReference>
<dbReference type="InterPro" id="IPR029016">
    <property type="entry name" value="GAF-like_dom_sf"/>
</dbReference>
<dbReference type="SUPFAM" id="SSF55874">
    <property type="entry name" value="ATPase domain of HSP90 chaperone/DNA topoisomerase II/histidine kinase"/>
    <property type="match status" value="1"/>
</dbReference>
<evidence type="ECO:0000259" key="12">
    <source>
        <dbReference type="PROSITE" id="PS50112"/>
    </source>
</evidence>
<evidence type="ECO:0000313" key="15">
    <source>
        <dbReference type="Proteomes" id="UP001138768"/>
    </source>
</evidence>
<dbReference type="SMART" id="SM00086">
    <property type="entry name" value="PAC"/>
    <property type="match status" value="4"/>
</dbReference>
<accession>A0A9X1B380</accession>
<dbReference type="InterPro" id="IPR005467">
    <property type="entry name" value="His_kinase_dom"/>
</dbReference>
<dbReference type="SMART" id="SM00065">
    <property type="entry name" value="GAF"/>
    <property type="match status" value="1"/>
</dbReference>
<evidence type="ECO:0000256" key="4">
    <source>
        <dbReference type="ARBA" id="ARBA00022679"/>
    </source>
</evidence>
<feature type="domain" description="PAC" evidence="13">
    <location>
        <begin position="686"/>
        <end position="739"/>
    </location>
</feature>
<feature type="transmembrane region" description="Helical" evidence="9">
    <location>
        <begin position="214"/>
        <end position="235"/>
    </location>
</feature>
<dbReference type="InterPro" id="IPR013656">
    <property type="entry name" value="PAS_4"/>
</dbReference>
<keyword evidence="9" id="KW-0812">Transmembrane</keyword>
<dbReference type="PROSITE" id="PS50109">
    <property type="entry name" value="HIS_KIN"/>
    <property type="match status" value="1"/>
</dbReference>
<dbReference type="Gene3D" id="6.10.340.10">
    <property type="match status" value="1"/>
</dbReference>
<sequence length="1799" mass="197700">MLLGLWAVVGNTITLPLFFGFALLFGSIPAFLALFWLGPRAGLLVAALAGSATWVLWGHPYAMVIQVVEIGFVAWLRLREARHCRQQPAFAAADALFWVALGIPLTLVLYHVTLGLEWVAIWLIALKQALNGIINAAAAGLVTLAVALVLDLRRAITFDRISFNVLVLSLLLPALSLSVWQNQDLVSSFTLDPRLSLDPAAFASPLRDQVQQRLLELFSVLLALALFAIAIARWLSAWLTRPLHQLIASTQHLPEVIAGTEPIGRLSKTPIREADELAESIAGMALSLRTSFQQLEQEKQRQSQQQAIASLQAKLLAELIEQQADEVGFSESLAVELERVLPGYACLLLRQSPNGELKSMRPARTSVAGVDLTHIAANPTFITCCEQALRTSECCPVEVTNIGAAATASTAGPSAQLGALVLQGRVLPIAGHTRVLIALEEQGARHQQDAIDAAFAHDVMEVAARLAGVAFDALQLRYKHQVLIEALSQAQTGVLITERVNGDDLVSYVNSGFEAMTGYTAAETIGNNCRFLQGADRSQEARKQMRDALRNGGACSVILRNYRKDGSRFWNSLHLSPMRDHEGQVTHYIGVQQDVTDAIETLERLRDSENSLRRQEERYRLMVENVEDLIVRIDLQGRFEFVSPSYCRTFGYSEDELLGHSFLPLVHPDDRSTASAEIERLLVPPYTHNIEQREKTVNGWRWLQWSSTAIRDAQGDVVAITGVGRDVTARKQAEAALAGREAMVSELLALATGFVSESDESNHANTEQALARVGDFIGADRSYLFAFSADGLEVDKILECTAEGVAPMLQQYAGQATDKLPMMLAQLAVGEPVVIADVAEFGASVWVKERQKNEAQTACALVLVPLQLEGQLFGFVGVEMVRQPRQWSTVETQFLQLFANILVASEQRTRSLGALRQSNVRYDTLARQSRTIAWEVDAQGRFTYVSDVSEAVLGDPPAALLGRHYSDYLGQHKAVERNAELANLMARQQLLEDLIVPFQTEAGERLWLAIDGAPVLGDDGQLLGYRGTTRDVTERQRALQRVAQSEARLSAIFEHSPLGIALVGQDRRPLLVNQALLQLLGTKAEVRMQMRFDAFTHPDDLREMLGAFQGLFAAEQPAYRFTSRYWRSDGSMLWGDLRLSLLSSTLDAEPLALAILENVTELHDARNRQRVAEQELSDYAEQLEHMIDVVNLSQPYMDQIESVLRMARRILRLQEAAVWLIGDDGRSDQPLLWVSQDDDPLMTALPQALVAKAEAELGSPVLISGSDARKARQTTEQDDRVMVGLMLDSLTPDGHPERLLLSLDGSLDGSAAIAQLDLGQSQLLRLMAQRIAAVRYRQHLQENLVEARERETIGHLASGVSHDFNNLLGVIDANLFYVASALEDQQDADPEIEQVIAETLSALGQAKVITSGMLTMSSSGKIPLELLDITETIAELAQIIEQVLPARIRLALDLKPGLQALSNRAFLQSALLNLSLNARDAIHEEGTLTITARPRRCDAETPLIIGDLPTQDCVEIQVCDNGTGLSPELLSKIFRPLFTTKTKSRGHGFGLFMVREFVLRTQSALNVDSELGAGSCFRLLLPADAPAAAPPTEPATVKPRIHALELSEVIRAENPSKDALSSQPDASQPAASEPVLSQSVVSELIEQSDIPDVQAAPLDKDRLHILLVEDDRRVRDALSRVLRVNGIEVETAEQGQAALERLAQMKTPVDLVLSDIAMPVMDGLELHARLVRQYPTLPVILMTGQQALWDSPLNHWGEPTLILRKPIEFSTLKDAIQQNISSRATADWPSTIAPPRDGS</sequence>
<feature type="domain" description="Histidine kinase" evidence="10">
    <location>
        <begin position="1359"/>
        <end position="1585"/>
    </location>
</feature>
<dbReference type="InterPro" id="IPR011006">
    <property type="entry name" value="CheY-like_superfamily"/>
</dbReference>
<evidence type="ECO:0000256" key="5">
    <source>
        <dbReference type="ARBA" id="ARBA00022777"/>
    </source>
</evidence>
<keyword evidence="5" id="KW-0418">Kinase</keyword>
<dbReference type="InterPro" id="IPR035965">
    <property type="entry name" value="PAS-like_dom_sf"/>
</dbReference>
<dbReference type="Pfam" id="PF13426">
    <property type="entry name" value="PAS_9"/>
    <property type="match status" value="1"/>
</dbReference>
<dbReference type="InterPro" id="IPR000700">
    <property type="entry name" value="PAS-assoc_C"/>
</dbReference>
<evidence type="ECO:0000256" key="3">
    <source>
        <dbReference type="ARBA" id="ARBA00022553"/>
    </source>
</evidence>
<dbReference type="SMART" id="SM00448">
    <property type="entry name" value="REC"/>
    <property type="match status" value="1"/>
</dbReference>
<dbReference type="SUPFAM" id="SSF55785">
    <property type="entry name" value="PYP-like sensor domain (PAS domain)"/>
    <property type="match status" value="4"/>
</dbReference>
<dbReference type="Pfam" id="PF00072">
    <property type="entry name" value="Response_reg"/>
    <property type="match status" value="1"/>
</dbReference>
<evidence type="ECO:0000256" key="1">
    <source>
        <dbReference type="ARBA" id="ARBA00000085"/>
    </source>
</evidence>
<feature type="domain" description="PAS" evidence="12">
    <location>
        <begin position="615"/>
        <end position="682"/>
    </location>
</feature>
<evidence type="ECO:0000259" key="13">
    <source>
        <dbReference type="PROSITE" id="PS50113"/>
    </source>
</evidence>
<dbReference type="PROSITE" id="PS50112">
    <property type="entry name" value="PAS"/>
    <property type="match status" value="3"/>
</dbReference>
<dbReference type="Pfam" id="PF02518">
    <property type="entry name" value="HATPase_c"/>
    <property type="match status" value="1"/>
</dbReference>
<feature type="coiled-coil region" evidence="7">
    <location>
        <begin position="285"/>
        <end position="314"/>
    </location>
</feature>
<keyword evidence="4" id="KW-0808">Transferase</keyword>
<dbReference type="PANTHER" id="PTHR43304">
    <property type="entry name" value="PHYTOCHROME-LIKE PROTEIN CPH1"/>
    <property type="match status" value="1"/>
</dbReference>
<dbReference type="InterPro" id="IPR003594">
    <property type="entry name" value="HATPase_dom"/>
</dbReference>
<evidence type="ECO:0000313" key="14">
    <source>
        <dbReference type="EMBL" id="MBK1618193.1"/>
    </source>
</evidence>
<evidence type="ECO:0000256" key="9">
    <source>
        <dbReference type="SAM" id="Phobius"/>
    </source>
</evidence>
<evidence type="ECO:0000256" key="7">
    <source>
        <dbReference type="SAM" id="Coils"/>
    </source>
</evidence>